<organism evidence="2">
    <name type="scientific">viral metagenome</name>
    <dbReference type="NCBI Taxonomy" id="1070528"/>
    <lineage>
        <taxon>unclassified sequences</taxon>
        <taxon>metagenomes</taxon>
        <taxon>organismal metagenomes</taxon>
    </lineage>
</organism>
<dbReference type="EMBL" id="MN739294">
    <property type="protein sequence ID" value="QHS97392.1"/>
    <property type="molecule type" value="Genomic_DNA"/>
</dbReference>
<feature type="transmembrane region" description="Helical" evidence="1">
    <location>
        <begin position="125"/>
        <end position="143"/>
    </location>
</feature>
<dbReference type="AlphaFoldDB" id="A0A6C0BZ74"/>
<evidence type="ECO:0000256" key="1">
    <source>
        <dbReference type="SAM" id="Phobius"/>
    </source>
</evidence>
<protein>
    <submittedName>
        <fullName evidence="2">Uncharacterized protein</fullName>
    </submittedName>
</protein>
<accession>A0A6C0BZ74</accession>
<reference evidence="2" key="1">
    <citation type="journal article" date="2020" name="Nature">
        <title>Giant virus diversity and host interactions through global metagenomics.</title>
        <authorList>
            <person name="Schulz F."/>
            <person name="Roux S."/>
            <person name="Paez-Espino D."/>
            <person name="Jungbluth S."/>
            <person name="Walsh D.A."/>
            <person name="Denef V.J."/>
            <person name="McMahon K.D."/>
            <person name="Konstantinidis K.T."/>
            <person name="Eloe-Fadrosh E.A."/>
            <person name="Kyrpides N.C."/>
            <person name="Woyke T."/>
        </authorList>
    </citation>
    <scope>NUCLEOTIDE SEQUENCE</scope>
    <source>
        <strain evidence="2">GVMAG-M-3300020169-51</strain>
    </source>
</reference>
<keyword evidence="1" id="KW-0472">Membrane</keyword>
<proteinExistence type="predicted"/>
<keyword evidence="1" id="KW-1133">Transmembrane helix</keyword>
<sequence>MKNCISIGKTGDSLGCCSENFKTILNDHKKAYINWKLSPTSNDTEFKKTSNKLNINVNNYMQKIKVNLEEIFNKNQKTLDDRKKVLKTIKNKLKIIETLYKGENDVEKASGPLQNDLSKEILHDYIYSTFLFCGIIFSSSFLIKNFYN</sequence>
<keyword evidence="1" id="KW-0812">Transmembrane</keyword>
<evidence type="ECO:0000313" key="2">
    <source>
        <dbReference type="EMBL" id="QHS97392.1"/>
    </source>
</evidence>
<name>A0A6C0BZ74_9ZZZZ</name>